<dbReference type="Proteomes" id="UP000807785">
    <property type="component" value="Unassembled WGS sequence"/>
</dbReference>
<accession>A0A9D7ECI4</accession>
<dbReference type="Gene3D" id="3.75.10.10">
    <property type="entry name" value="L-arginine/glycine Amidinotransferase, Chain A"/>
    <property type="match status" value="1"/>
</dbReference>
<comment type="similarity">
    <text evidence="1">Belongs to the DDAH family.</text>
</comment>
<dbReference type="GO" id="GO:0016597">
    <property type="term" value="F:amino acid binding"/>
    <property type="evidence" value="ECO:0007669"/>
    <property type="project" value="TreeGrafter"/>
</dbReference>
<gene>
    <name evidence="4" type="ORF">IPH26_19875</name>
</gene>
<dbReference type="AlphaFoldDB" id="A0A9D7ECI4"/>
<evidence type="ECO:0000313" key="5">
    <source>
        <dbReference type="Proteomes" id="UP000807785"/>
    </source>
</evidence>
<name>A0A9D7ECI4_9PROT</name>
<dbReference type="PANTHER" id="PTHR12737:SF9">
    <property type="entry name" value="DIMETHYLARGININASE"/>
    <property type="match status" value="1"/>
</dbReference>
<proteinExistence type="inferred from homology"/>
<keyword evidence="2" id="KW-0378">Hydrolase</keyword>
<feature type="active site" description="Proton donor" evidence="3">
    <location>
        <position position="166"/>
    </location>
</feature>
<reference evidence="4" key="1">
    <citation type="submission" date="2020-10" db="EMBL/GenBank/DDBJ databases">
        <title>Connecting structure to function with the recovery of over 1000 high-quality activated sludge metagenome-assembled genomes encoding full-length rRNA genes using long-read sequencing.</title>
        <authorList>
            <person name="Singleton C.M."/>
            <person name="Petriglieri F."/>
            <person name="Kristensen J.M."/>
            <person name="Kirkegaard R.H."/>
            <person name="Michaelsen T.Y."/>
            <person name="Andersen M.H."/>
            <person name="Karst S.M."/>
            <person name="Dueholm M.S."/>
            <person name="Nielsen P.H."/>
            <person name="Albertsen M."/>
        </authorList>
    </citation>
    <scope>NUCLEOTIDE SEQUENCE</scope>
    <source>
        <strain evidence="4">Bjer_18-Q3-R1-45_BAT3C.347</strain>
    </source>
</reference>
<sequence length="281" mass="30815">MKASFLMCPPRHFGVSYVINPWMQGNAGQVDTALAARQWDALYAAMRQIANVHLVEPVPGLPDMVFTSNAAVVLDGRVIPAQFHHAEREGEETHFESWFRAEGFEVVGLPGGIAFEGAGDALYDQTRGCLWVAYGRRTRAATSVLLHEALSVETVPLRLVDPYYFHLDTCFCPLDDGWLLWYPPAFDAAARSEIELRVPAARRIVVGDEDARDFACNAICLAGNLLVNRASPQLQRALRSAGYRVIELPLGEFVKAGGAARCLTLRLDESRAGSPAFARAA</sequence>
<evidence type="ECO:0000313" key="4">
    <source>
        <dbReference type="EMBL" id="MBK6975092.1"/>
    </source>
</evidence>
<comment type="caution">
    <text evidence="4">The sequence shown here is derived from an EMBL/GenBank/DDBJ whole genome shotgun (WGS) entry which is preliminary data.</text>
</comment>
<dbReference type="SUPFAM" id="SSF55909">
    <property type="entry name" value="Pentein"/>
    <property type="match status" value="1"/>
</dbReference>
<dbReference type="GO" id="GO:0045429">
    <property type="term" value="P:positive regulation of nitric oxide biosynthetic process"/>
    <property type="evidence" value="ECO:0007669"/>
    <property type="project" value="TreeGrafter"/>
</dbReference>
<feature type="active site" description="Nucleophile" evidence="3">
    <location>
        <position position="262"/>
    </location>
</feature>
<organism evidence="4 5">
    <name type="scientific">Candidatus Methylophosphatis roskildensis</name>
    <dbReference type="NCBI Taxonomy" id="2899263"/>
    <lineage>
        <taxon>Bacteria</taxon>
        <taxon>Pseudomonadati</taxon>
        <taxon>Pseudomonadota</taxon>
        <taxon>Betaproteobacteria</taxon>
        <taxon>Nitrosomonadales</taxon>
        <taxon>Sterolibacteriaceae</taxon>
        <taxon>Candidatus Methylophosphatis</taxon>
    </lineage>
</organism>
<evidence type="ECO:0000256" key="2">
    <source>
        <dbReference type="ARBA" id="ARBA00022801"/>
    </source>
</evidence>
<dbReference type="Pfam" id="PF19420">
    <property type="entry name" value="DDAH_eukar"/>
    <property type="match status" value="1"/>
</dbReference>
<dbReference type="InterPro" id="IPR033199">
    <property type="entry name" value="DDAH-like"/>
</dbReference>
<protein>
    <submittedName>
        <fullName evidence="4">Nitrate reductase</fullName>
    </submittedName>
</protein>
<dbReference type="PANTHER" id="PTHR12737">
    <property type="entry name" value="DIMETHYLARGININE DIMETHYLAMINOHYDROLASE"/>
    <property type="match status" value="1"/>
</dbReference>
<evidence type="ECO:0000256" key="1">
    <source>
        <dbReference type="ARBA" id="ARBA00008532"/>
    </source>
</evidence>
<dbReference type="GO" id="GO:0016403">
    <property type="term" value="F:dimethylargininase activity"/>
    <property type="evidence" value="ECO:0007669"/>
    <property type="project" value="TreeGrafter"/>
</dbReference>
<dbReference type="GO" id="GO:0000052">
    <property type="term" value="P:citrulline metabolic process"/>
    <property type="evidence" value="ECO:0007669"/>
    <property type="project" value="TreeGrafter"/>
</dbReference>
<evidence type="ECO:0000256" key="3">
    <source>
        <dbReference type="PIRSR" id="PIRSR633199-1"/>
    </source>
</evidence>
<dbReference type="EMBL" id="JADJEV010000005">
    <property type="protein sequence ID" value="MBK6975092.1"/>
    <property type="molecule type" value="Genomic_DNA"/>
</dbReference>
<dbReference type="GO" id="GO:0006525">
    <property type="term" value="P:arginine metabolic process"/>
    <property type="evidence" value="ECO:0007669"/>
    <property type="project" value="TreeGrafter"/>
</dbReference>